<evidence type="ECO:0000259" key="3">
    <source>
        <dbReference type="Pfam" id="PF00266"/>
    </source>
</evidence>
<dbReference type="InterPro" id="IPR015422">
    <property type="entry name" value="PyrdxlP-dep_Trfase_small"/>
</dbReference>
<dbReference type="Gene3D" id="3.90.1150.10">
    <property type="entry name" value="Aspartate Aminotransferase, domain 1"/>
    <property type="match status" value="1"/>
</dbReference>
<proteinExistence type="predicted"/>
<reference evidence="4 5" key="1">
    <citation type="submission" date="2012-09" db="EMBL/GenBank/DDBJ databases">
        <title>Genome Sequence of Bacillus sp. DW5-4.</title>
        <authorList>
            <person name="Lai Q."/>
            <person name="Liu Y."/>
            <person name="Shao Z."/>
        </authorList>
    </citation>
    <scope>NUCLEOTIDE SEQUENCE [LARGE SCALE GENOMIC DNA]</scope>
    <source>
        <strain evidence="4 5">DW5-4</strain>
    </source>
</reference>
<evidence type="ECO:0000256" key="1">
    <source>
        <dbReference type="ARBA" id="ARBA00001933"/>
    </source>
</evidence>
<evidence type="ECO:0000256" key="2">
    <source>
        <dbReference type="ARBA" id="ARBA00022898"/>
    </source>
</evidence>
<comment type="caution">
    <text evidence="4">The sequence shown here is derived from an EMBL/GenBank/DDBJ whole genome shotgun (WGS) entry which is preliminary data.</text>
</comment>
<sequence length="432" mass="48395">MMMNETKLNMHFSNDLLKKVREHFLYIDEDPILKKERLFFDNAGGSLRLKQANHIFSIIEGIPDCSERNHKTAKHLIDIQKKGIVDLQTIFNVKQGSFATYLTASQAIFQTTGVIAEHIQGTNIVTTSLEHPAAYDAASFYANKLNKELRVAKSNPLTGGVNVEDILALIDQDTVLLSVIYASNISGAILDIEQIVQEARKKNPNLFIIVDAVQHAPHGLIDIEKTPVDVINFAPYKFFGVRGCGVAYLSERAALLPHHKLKGKKETEWELGSPAPAHYAAISAIVDYVCWLGGHFTTVNARRQLFAAGMEAIAKQERSLLKIMLDGTPNVKGLREIEGVTVHLDDHDLSKKDFIVAISIEGTNHEDAVRQYEQHGVIVYERVNTSIYSKRMLDSFGMKGAIRISPLHCHHIQEIETFLRTTEMISSQHKKH</sequence>
<keyword evidence="2" id="KW-0663">Pyridoxal phosphate</keyword>
<dbReference type="EMBL" id="JOTP01000012">
    <property type="protein sequence ID" value="KEP26117.1"/>
    <property type="molecule type" value="Genomic_DNA"/>
</dbReference>
<keyword evidence="4" id="KW-0808">Transferase</keyword>
<keyword evidence="4" id="KW-0032">Aminotransferase</keyword>
<dbReference type="eggNOG" id="COG0520">
    <property type="taxonomic scope" value="Bacteria"/>
</dbReference>
<organism evidence="4 5">
    <name type="scientific">Bacillus zhangzhouensis</name>
    <dbReference type="NCBI Taxonomy" id="1178540"/>
    <lineage>
        <taxon>Bacteria</taxon>
        <taxon>Bacillati</taxon>
        <taxon>Bacillota</taxon>
        <taxon>Bacilli</taxon>
        <taxon>Bacillales</taxon>
        <taxon>Bacillaceae</taxon>
        <taxon>Bacillus</taxon>
    </lineage>
</organism>
<comment type="cofactor">
    <cofactor evidence="1">
        <name>pyridoxal 5'-phosphate</name>
        <dbReference type="ChEBI" id="CHEBI:597326"/>
    </cofactor>
</comment>
<dbReference type="PANTHER" id="PTHR43586:SF8">
    <property type="entry name" value="CYSTEINE DESULFURASE 1, CHLOROPLASTIC"/>
    <property type="match status" value="1"/>
</dbReference>
<dbReference type="GO" id="GO:0008483">
    <property type="term" value="F:transaminase activity"/>
    <property type="evidence" value="ECO:0007669"/>
    <property type="project" value="UniProtKB-KW"/>
</dbReference>
<protein>
    <submittedName>
        <fullName evidence="4">Aminotransferase</fullName>
    </submittedName>
</protein>
<dbReference type="InterPro" id="IPR015424">
    <property type="entry name" value="PyrdxlP-dep_Trfase"/>
</dbReference>
<dbReference type="InterPro" id="IPR015421">
    <property type="entry name" value="PyrdxlP-dep_Trfase_major"/>
</dbReference>
<dbReference type="SUPFAM" id="SSF53383">
    <property type="entry name" value="PLP-dependent transferases"/>
    <property type="match status" value="1"/>
</dbReference>
<feature type="domain" description="Aminotransferase class V" evidence="3">
    <location>
        <begin position="119"/>
        <end position="414"/>
    </location>
</feature>
<accession>A0A081LA41</accession>
<gene>
    <name evidence="4" type="ORF">BA70_03650</name>
</gene>
<dbReference type="AlphaFoldDB" id="A0A081LA41"/>
<dbReference type="Proteomes" id="UP000028091">
    <property type="component" value="Unassembled WGS sequence"/>
</dbReference>
<keyword evidence="5" id="KW-1185">Reference proteome</keyword>
<dbReference type="PANTHER" id="PTHR43586">
    <property type="entry name" value="CYSTEINE DESULFURASE"/>
    <property type="match status" value="1"/>
</dbReference>
<evidence type="ECO:0000313" key="4">
    <source>
        <dbReference type="EMBL" id="KEP26117.1"/>
    </source>
</evidence>
<dbReference type="Gene3D" id="3.40.640.10">
    <property type="entry name" value="Type I PLP-dependent aspartate aminotransferase-like (Major domain)"/>
    <property type="match status" value="1"/>
</dbReference>
<dbReference type="Pfam" id="PF00266">
    <property type="entry name" value="Aminotran_5"/>
    <property type="match status" value="1"/>
</dbReference>
<name>A0A081LA41_9BACI</name>
<dbReference type="InterPro" id="IPR000192">
    <property type="entry name" value="Aminotrans_V_dom"/>
</dbReference>
<evidence type="ECO:0000313" key="5">
    <source>
        <dbReference type="Proteomes" id="UP000028091"/>
    </source>
</evidence>